<dbReference type="GO" id="GO:0008270">
    <property type="term" value="F:zinc ion binding"/>
    <property type="evidence" value="ECO:0007669"/>
    <property type="project" value="UniProtKB-KW"/>
</dbReference>
<name>A0AA38IYW1_9CUCU</name>
<keyword evidence="7" id="KW-1185">Reference proteome</keyword>
<dbReference type="GO" id="GO:0005737">
    <property type="term" value="C:cytoplasm"/>
    <property type="evidence" value="ECO:0007669"/>
    <property type="project" value="TreeGrafter"/>
</dbReference>
<evidence type="ECO:0000256" key="2">
    <source>
        <dbReference type="ARBA" id="ARBA00022771"/>
    </source>
</evidence>
<dbReference type="EMBL" id="JALNTZ010000001">
    <property type="protein sequence ID" value="KAJ3664690.1"/>
    <property type="molecule type" value="Genomic_DNA"/>
</dbReference>
<dbReference type="SUPFAM" id="SSF56219">
    <property type="entry name" value="DNase I-like"/>
    <property type="match status" value="1"/>
</dbReference>
<evidence type="ECO:0000313" key="6">
    <source>
        <dbReference type="EMBL" id="KAJ3664690.1"/>
    </source>
</evidence>
<dbReference type="GO" id="GO:0061630">
    <property type="term" value="F:ubiquitin protein ligase activity"/>
    <property type="evidence" value="ECO:0007669"/>
    <property type="project" value="TreeGrafter"/>
</dbReference>
<dbReference type="PANTHER" id="PTHR45877:SF2">
    <property type="entry name" value="E3 UBIQUITIN-PROTEIN LIGASE SINA-RELATED"/>
    <property type="match status" value="1"/>
</dbReference>
<dbReference type="Gene3D" id="3.30.40.10">
    <property type="entry name" value="Zinc/RING finger domain, C3HC4 (zinc finger)"/>
    <property type="match status" value="1"/>
</dbReference>
<dbReference type="InterPro" id="IPR013010">
    <property type="entry name" value="Znf_SIAH"/>
</dbReference>
<gene>
    <name evidence="6" type="ORF">Zmor_000240</name>
</gene>
<dbReference type="AlphaFoldDB" id="A0AA38IYW1"/>
<evidence type="ECO:0000313" key="7">
    <source>
        <dbReference type="Proteomes" id="UP001168821"/>
    </source>
</evidence>
<dbReference type="Gene3D" id="3.60.10.10">
    <property type="entry name" value="Endonuclease/exonuclease/phosphatase"/>
    <property type="match status" value="1"/>
</dbReference>
<dbReference type="PANTHER" id="PTHR45877">
    <property type="entry name" value="E3 UBIQUITIN-PROTEIN LIGASE SIAH2"/>
    <property type="match status" value="1"/>
</dbReference>
<evidence type="ECO:0000256" key="4">
    <source>
        <dbReference type="PROSITE-ProRule" id="PRU00455"/>
    </source>
</evidence>
<evidence type="ECO:0000256" key="1">
    <source>
        <dbReference type="ARBA" id="ARBA00022723"/>
    </source>
</evidence>
<accession>A0AA38IYW1</accession>
<dbReference type="Pfam" id="PF21361">
    <property type="entry name" value="Sina_ZnF"/>
    <property type="match status" value="1"/>
</dbReference>
<dbReference type="Proteomes" id="UP001168821">
    <property type="component" value="Unassembled WGS sequence"/>
</dbReference>
<dbReference type="InterPro" id="IPR013083">
    <property type="entry name" value="Znf_RING/FYVE/PHD"/>
</dbReference>
<organism evidence="6 7">
    <name type="scientific">Zophobas morio</name>
    <dbReference type="NCBI Taxonomy" id="2755281"/>
    <lineage>
        <taxon>Eukaryota</taxon>
        <taxon>Metazoa</taxon>
        <taxon>Ecdysozoa</taxon>
        <taxon>Arthropoda</taxon>
        <taxon>Hexapoda</taxon>
        <taxon>Insecta</taxon>
        <taxon>Pterygota</taxon>
        <taxon>Neoptera</taxon>
        <taxon>Endopterygota</taxon>
        <taxon>Coleoptera</taxon>
        <taxon>Polyphaga</taxon>
        <taxon>Cucujiformia</taxon>
        <taxon>Tenebrionidae</taxon>
        <taxon>Zophobas</taxon>
    </lineage>
</organism>
<dbReference type="GO" id="GO:0031624">
    <property type="term" value="F:ubiquitin conjugating enzyme binding"/>
    <property type="evidence" value="ECO:0007669"/>
    <property type="project" value="TreeGrafter"/>
</dbReference>
<keyword evidence="1" id="KW-0479">Metal-binding</keyword>
<comment type="caution">
    <text evidence="6">The sequence shown here is derived from an EMBL/GenBank/DDBJ whole genome shotgun (WGS) entry which is preliminary data.</text>
</comment>
<dbReference type="PROSITE" id="PS51081">
    <property type="entry name" value="ZF_SIAH"/>
    <property type="match status" value="1"/>
</dbReference>
<protein>
    <recommendedName>
        <fullName evidence="5">SIAH-type domain-containing protein</fullName>
    </recommendedName>
</protein>
<reference evidence="6" key="1">
    <citation type="journal article" date="2023" name="G3 (Bethesda)">
        <title>Whole genome assemblies of Zophobas morio and Tenebrio molitor.</title>
        <authorList>
            <person name="Kaur S."/>
            <person name="Stinson S.A."/>
            <person name="diCenzo G.C."/>
        </authorList>
    </citation>
    <scope>NUCLEOTIDE SEQUENCE</scope>
    <source>
        <strain evidence="6">QUZm001</strain>
    </source>
</reference>
<evidence type="ECO:0000259" key="5">
    <source>
        <dbReference type="PROSITE" id="PS51081"/>
    </source>
</evidence>
<keyword evidence="2 4" id="KW-0863">Zinc-finger</keyword>
<evidence type="ECO:0000256" key="3">
    <source>
        <dbReference type="ARBA" id="ARBA00022833"/>
    </source>
</evidence>
<dbReference type="GO" id="GO:0043161">
    <property type="term" value="P:proteasome-mediated ubiquitin-dependent protein catabolic process"/>
    <property type="evidence" value="ECO:0007669"/>
    <property type="project" value="TreeGrafter"/>
</dbReference>
<keyword evidence="3" id="KW-0862">Zinc</keyword>
<sequence length="762" mass="87527">MESWIFLKCCASLSHGCQQKKSEGDCRASMLQLEDLLKKLYKPATKTVLCGDFNIDFRINSKDKNLVLDTLSPYGLEQYVFEPTRVCGKSKTTIDNIFISNNFNKASTHIIENDITDHYGQLLQINGLINKLNDNKKILRIVLQVRVAQPRLIKHTAEGNFAKAKYFRTTEDAGLCHLVPEPNNGEIRGVSLRSLKLNRALRGNDAPWNGLPTVTIKGNFALSQPPISAIQKLARDVKCLRHSLFFRDPDIVLRDMHPAERLSSNLVFPMAVIYLCPADKSLACCWEGCVGEIKQHFENEHNGLLFRTNNIEIDLDKLPENKLLYLEEELFLMQNCIDRDKLIVKLRYLGSNEAAAKMNYDLSIAVNEISYRYNPGFFSTVVPTTQGWEINLDCLKRFHAEVKTVTCKIILEEIFTQKRRSSDTSLKINNKFVESNAIDTTVAEMLHDLTFLEDKIQKLHQQKSQERTPTEESLLEMLDGLAFLEDKIKSKHSGDESDDKKRESGDYMDRISQLNLSMLEEPFTEKYEEYKNEYLSDSLPNIPEELNLSCSTCHLDMLPPIYLCANGHNVCSWCKSKPCKLCNGTVTITRNTHLENISRTHLHQCRYSPEGCSERLLYNEVRAHEAKCNFCKYKCMCDCPYEGKFKEFSNHLKILHSSVKIVQHPKADFPKNSELYIVHNTVGIFHCKSEIVDDFLIWRATFCGPSERQFFCEIAFKGSKYKEPIFLKRKGNVYEIRKPLAELKKNKAKEKYAVLTITSYDS</sequence>
<dbReference type="InterPro" id="IPR004162">
    <property type="entry name" value="SINA-like_animal"/>
</dbReference>
<feature type="domain" description="SIAH-type" evidence="5">
    <location>
        <begin position="600"/>
        <end position="657"/>
    </location>
</feature>
<dbReference type="InterPro" id="IPR036691">
    <property type="entry name" value="Endo/exonu/phosph_ase_sf"/>
</dbReference>
<proteinExistence type="predicted"/>
<dbReference type="SUPFAM" id="SSF49599">
    <property type="entry name" value="TRAF domain-like"/>
    <property type="match status" value="1"/>
</dbReference>